<feature type="domain" description="SMP-30/Gluconolactonase/LRE-like region" evidence="4">
    <location>
        <begin position="118"/>
        <end position="337"/>
    </location>
</feature>
<feature type="region of interest" description="Disordered" evidence="2">
    <location>
        <begin position="32"/>
        <end position="60"/>
    </location>
</feature>
<evidence type="ECO:0000313" key="5">
    <source>
        <dbReference type="EMBL" id="MDC0677911.1"/>
    </source>
</evidence>
<feature type="compositionally biased region" description="Gly residues" evidence="2">
    <location>
        <begin position="41"/>
        <end position="60"/>
    </location>
</feature>
<evidence type="ECO:0000256" key="3">
    <source>
        <dbReference type="SAM" id="SignalP"/>
    </source>
</evidence>
<dbReference type="Gene3D" id="2.130.10.10">
    <property type="entry name" value="YVTN repeat-like/Quinoprotein amine dehydrogenase"/>
    <property type="match status" value="1"/>
</dbReference>
<evidence type="ECO:0000256" key="1">
    <source>
        <dbReference type="ARBA" id="ARBA00022801"/>
    </source>
</evidence>
<name>A0ABT5BUU9_9BACT</name>
<evidence type="ECO:0000313" key="6">
    <source>
        <dbReference type="Proteomes" id="UP001217485"/>
    </source>
</evidence>
<dbReference type="InterPro" id="IPR013658">
    <property type="entry name" value="SGL"/>
</dbReference>
<gene>
    <name evidence="5" type="ORF">POL72_09230</name>
</gene>
<proteinExistence type="predicted"/>
<accession>A0ABT5BUU9</accession>
<dbReference type="PANTHER" id="PTHR47572">
    <property type="entry name" value="LIPOPROTEIN-RELATED"/>
    <property type="match status" value="1"/>
</dbReference>
<dbReference type="InterPro" id="IPR051262">
    <property type="entry name" value="SMP-30/CGR1_Lactonase"/>
</dbReference>
<dbReference type="RefSeq" id="WP_272094664.1">
    <property type="nucleotide sequence ID" value="NZ_JAQNDK010000001.1"/>
</dbReference>
<dbReference type="InterPro" id="IPR015943">
    <property type="entry name" value="WD40/YVTN_repeat-like_dom_sf"/>
</dbReference>
<dbReference type="PANTHER" id="PTHR47572:SF4">
    <property type="entry name" value="LACTONASE DRP35"/>
    <property type="match status" value="1"/>
</dbReference>
<dbReference type="Proteomes" id="UP001217485">
    <property type="component" value="Unassembled WGS sequence"/>
</dbReference>
<evidence type="ECO:0000259" key="4">
    <source>
        <dbReference type="Pfam" id="PF08450"/>
    </source>
</evidence>
<evidence type="ECO:0000256" key="2">
    <source>
        <dbReference type="SAM" id="MobiDB-lite"/>
    </source>
</evidence>
<keyword evidence="6" id="KW-1185">Reference proteome</keyword>
<reference evidence="5 6" key="1">
    <citation type="submission" date="2023-01" db="EMBL/GenBank/DDBJ databases">
        <title>Minimal conservation of predation-associated metabolite biosynthetic gene clusters underscores biosynthetic potential of Myxococcota including descriptions for ten novel species: Archangium lansinium sp. nov., Myxococcus landrumus sp. nov., Nannocystis bai.</title>
        <authorList>
            <person name="Ahearne A."/>
            <person name="Stevens C."/>
            <person name="Dowd S."/>
        </authorList>
    </citation>
    <scope>NUCLEOTIDE SEQUENCE [LARGE SCALE GENOMIC DNA]</scope>
    <source>
        <strain evidence="5 6">WIWO2</strain>
    </source>
</reference>
<dbReference type="EMBL" id="JAQNDK010000001">
    <property type="protein sequence ID" value="MDC0677911.1"/>
    <property type="molecule type" value="Genomic_DNA"/>
</dbReference>
<dbReference type="Pfam" id="PF08450">
    <property type="entry name" value="SGL"/>
    <property type="match status" value="1"/>
</dbReference>
<keyword evidence="3" id="KW-0732">Signal</keyword>
<keyword evidence="1" id="KW-0378">Hydrolase</keyword>
<protein>
    <submittedName>
        <fullName evidence="5">SMP-30/gluconolactonase/LRE family protein</fullName>
    </submittedName>
</protein>
<organism evidence="5 6">
    <name type="scientific">Sorangium atrum</name>
    <dbReference type="NCBI Taxonomy" id="2995308"/>
    <lineage>
        <taxon>Bacteria</taxon>
        <taxon>Pseudomonadati</taxon>
        <taxon>Myxococcota</taxon>
        <taxon>Polyangia</taxon>
        <taxon>Polyangiales</taxon>
        <taxon>Polyangiaceae</taxon>
        <taxon>Sorangium</taxon>
    </lineage>
</organism>
<comment type="caution">
    <text evidence="5">The sequence shown here is derived from an EMBL/GenBank/DDBJ whole genome shotgun (WGS) entry which is preliminary data.</text>
</comment>
<feature type="signal peptide" evidence="3">
    <location>
        <begin position="1"/>
        <end position="22"/>
    </location>
</feature>
<dbReference type="SUPFAM" id="SSF63829">
    <property type="entry name" value="Calcium-dependent phosphotriesterase"/>
    <property type="match status" value="1"/>
</dbReference>
<sequence>MKRGYRLLGWALLLSGAPSACSGGHVGAASSNGASATSGASAGGGEGGGAATSTGEGGGAAVGAGEGGGAAVGAGAGAGPSGECAALAPGPFEPALVTAVFSGSEDFAFDGRGYLVAKQGSNLVRFDATGRTSNFASLPGPQGPVPGLRYRPDGTLVAALPARGAVVQISATGRVDDYVTGLTDPNGLAPDAQGNVWATDLAGDRVIRLNPDATIDEIASGAPEVSEPNGIAFDPARRAVFYTNSSAGEIRRIDLNNPGEPPSLVATVASSVLDGLVLDTCGHLYTVDTENRTLYRVRLDAGGAALGEAELLARFPTGVANAQFGAGPGFDARTLYVGGAAGSIYAVAVGIAGAPVPAPPEAP</sequence>
<feature type="chain" id="PRO_5046075721" evidence="3">
    <location>
        <begin position="23"/>
        <end position="363"/>
    </location>
</feature>